<dbReference type="InterPro" id="IPR032710">
    <property type="entry name" value="NTF2-like_dom_sf"/>
</dbReference>
<keyword evidence="2" id="KW-0813">Transport</keyword>
<dbReference type="EMBL" id="GECZ01022469">
    <property type="protein sequence ID" value="JAS47300.1"/>
    <property type="molecule type" value="Transcribed_RNA"/>
</dbReference>
<dbReference type="Gene3D" id="3.10.450.50">
    <property type="match status" value="1"/>
</dbReference>
<dbReference type="GO" id="GO:0005635">
    <property type="term" value="C:nuclear envelope"/>
    <property type="evidence" value="ECO:0007669"/>
    <property type="project" value="UniProtKB-ARBA"/>
</dbReference>
<dbReference type="FunFam" id="3.10.450.50:FF:000005">
    <property type="entry name" value="Nuclear transport factor 2"/>
    <property type="match status" value="1"/>
</dbReference>
<comment type="subcellular location">
    <subcellularLocation>
        <location evidence="2">Cytoplasm</location>
    </subcellularLocation>
    <subcellularLocation>
        <location evidence="2">Nucleus</location>
    </subcellularLocation>
</comment>
<dbReference type="GO" id="GO:0006606">
    <property type="term" value="P:protein import into nucleus"/>
    <property type="evidence" value="ECO:0007669"/>
    <property type="project" value="UniProtKB-ARBA"/>
</dbReference>
<dbReference type="InterPro" id="IPR045875">
    <property type="entry name" value="NTF2"/>
</dbReference>
<keyword evidence="1 2" id="KW-0963">Cytoplasm</keyword>
<dbReference type="CDD" id="cd00780">
    <property type="entry name" value="NTF2"/>
    <property type="match status" value="1"/>
</dbReference>
<dbReference type="SUPFAM" id="SSF54427">
    <property type="entry name" value="NTF2-like"/>
    <property type="match status" value="1"/>
</dbReference>
<keyword evidence="2" id="KW-0653">Protein transport</keyword>
<dbReference type="InterPro" id="IPR002075">
    <property type="entry name" value="NTF2_dom"/>
</dbReference>
<accession>A0A1B6FAL0</accession>
<dbReference type="GO" id="GO:0005737">
    <property type="term" value="C:cytoplasm"/>
    <property type="evidence" value="ECO:0007669"/>
    <property type="project" value="UniProtKB-SubCell"/>
</dbReference>
<dbReference type="GO" id="GO:0051028">
    <property type="term" value="P:mRNA transport"/>
    <property type="evidence" value="ECO:0007669"/>
    <property type="project" value="UniProtKB-UniRule"/>
</dbReference>
<dbReference type="AlphaFoldDB" id="A0A1B6FAL0"/>
<feature type="domain" description="NTF2" evidence="3">
    <location>
        <begin position="9"/>
        <end position="123"/>
    </location>
</feature>
<organism evidence="4">
    <name type="scientific">Cuerna arida</name>
    <dbReference type="NCBI Taxonomy" id="1464854"/>
    <lineage>
        <taxon>Eukaryota</taxon>
        <taxon>Metazoa</taxon>
        <taxon>Ecdysozoa</taxon>
        <taxon>Arthropoda</taxon>
        <taxon>Hexapoda</taxon>
        <taxon>Insecta</taxon>
        <taxon>Pterygota</taxon>
        <taxon>Neoptera</taxon>
        <taxon>Paraneoptera</taxon>
        <taxon>Hemiptera</taxon>
        <taxon>Auchenorrhyncha</taxon>
        <taxon>Membracoidea</taxon>
        <taxon>Cicadellidae</taxon>
        <taxon>Cicadellinae</taxon>
        <taxon>Proconiini</taxon>
        <taxon>Cuerna</taxon>
    </lineage>
</organism>
<protein>
    <recommendedName>
        <fullName evidence="2">Nuclear transport factor 2</fullName>
        <shortName evidence="2">NTF-2</shortName>
    </recommendedName>
</protein>
<sequence length="129" mass="14927">MATDKFRSIGEAFVQQYYTLFDDATRRHELANFYSQTNAKMSFEGDTVFGKDFIIAKIMNLPFREIKREFTVIDCQPLINDGVFVQVIGRLKTDDDPPNSFSQVFILQVENGSYFIHNDNFRLVLHNSG</sequence>
<evidence type="ECO:0000256" key="1">
    <source>
        <dbReference type="ARBA" id="ARBA00022490"/>
    </source>
</evidence>
<name>A0A1B6FAL0_9HEMI</name>
<dbReference type="Pfam" id="PF02136">
    <property type="entry name" value="NTF2"/>
    <property type="match status" value="1"/>
</dbReference>
<dbReference type="PROSITE" id="PS50177">
    <property type="entry name" value="NTF2_DOMAIN"/>
    <property type="match status" value="1"/>
</dbReference>
<dbReference type="InterPro" id="IPR018222">
    <property type="entry name" value="Nuclear_transport_factor_2_euk"/>
</dbReference>
<dbReference type="PANTHER" id="PTHR12612">
    <property type="entry name" value="NUCLEAR TRANSPORT FACTOR 2"/>
    <property type="match status" value="1"/>
</dbReference>
<comment type="function">
    <text evidence="2">Has a role in nuclear-cytoplasmic transport of proteins and mRNAs.</text>
</comment>
<evidence type="ECO:0000256" key="2">
    <source>
        <dbReference type="RuleBase" id="RU369002"/>
    </source>
</evidence>
<reference evidence="4" key="1">
    <citation type="submission" date="2015-11" db="EMBL/GenBank/DDBJ databases">
        <title>De novo transcriptome assembly of four potential Pierce s Disease insect vectors from Arizona vineyards.</title>
        <authorList>
            <person name="Tassone E.E."/>
        </authorList>
    </citation>
    <scope>NUCLEOTIDE SEQUENCE</scope>
</reference>
<evidence type="ECO:0000313" key="4">
    <source>
        <dbReference type="EMBL" id="JAS47300.1"/>
    </source>
</evidence>
<keyword evidence="2" id="KW-0539">Nucleus</keyword>
<evidence type="ECO:0000259" key="3">
    <source>
        <dbReference type="PROSITE" id="PS50177"/>
    </source>
</evidence>
<gene>
    <name evidence="4" type="ORF">g.668</name>
</gene>
<proteinExistence type="predicted"/>